<dbReference type="RefSeq" id="YP_009036451.1">
    <property type="nucleotide sequence ID" value="NC_024213.1"/>
</dbReference>
<name>A0A024B0M2_9CAUD</name>
<organism evidence="1 2">
    <name type="scientific">Bacillus phage Hakuna</name>
    <dbReference type="NCBI Taxonomy" id="1486659"/>
    <lineage>
        <taxon>Viruses</taxon>
        <taxon>Duplodnaviria</taxon>
        <taxon>Heunggongvirae</taxon>
        <taxon>Uroviricota</taxon>
        <taxon>Caudoviricetes</taxon>
        <taxon>Herelleviridae</taxon>
        <taxon>Bastillevirinae</taxon>
        <taxon>Wphvirus</taxon>
        <taxon>Wphvirus hakuna</taxon>
    </lineage>
</organism>
<accession>A0A024B0M2</accession>
<dbReference type="Proteomes" id="UP000026900">
    <property type="component" value="Segment"/>
</dbReference>
<dbReference type="EMBL" id="KJ489399">
    <property type="protein sequence ID" value="AHZ10020.1"/>
    <property type="molecule type" value="Genomic_DNA"/>
</dbReference>
<evidence type="ECO:0000313" key="2">
    <source>
        <dbReference type="Proteomes" id="UP000026900"/>
    </source>
</evidence>
<proteinExistence type="predicted"/>
<dbReference type="GeneID" id="19526002"/>
<reference evidence="2" key="1">
    <citation type="submission" date="2014-09" db="EMBL/GenBank/DDBJ databases">
        <authorList>
            <person name="Sauder A.B."/>
            <person name="McKenzie Q.R."/>
            <person name="Temple L.M."/>
            <person name="Alexis B.K."/>
            <person name="Al-Atrache Z."/>
            <person name="Lewis L.O."/>
            <person name="Loesser-Casey K.E."/>
            <person name="Mitchell K.J."/>
        </authorList>
    </citation>
    <scope>NUCLEOTIDE SEQUENCE [LARGE SCALE GENOMIC DNA]</scope>
</reference>
<protein>
    <submittedName>
        <fullName evidence="1">Uncharacterized protein</fullName>
    </submittedName>
</protein>
<sequence length="111" mass="12598">MNANIELAIIELEQIAKHAEVLGDMYKTRQTYSIVLPAHMHVHIIDASTFIDKGMKGVKHDMALVEATYVSKRISAIVSGVVKQEHKTDTAIRDLQRACEDLIENLRKWNK</sequence>
<keyword evidence="2" id="KW-1185">Reference proteome</keyword>
<dbReference type="KEGG" id="vg:19526002"/>
<evidence type="ECO:0000313" key="1">
    <source>
        <dbReference type="EMBL" id="AHZ10020.1"/>
    </source>
</evidence>